<sequence length="414" mass="46012">YACDCDDGYTANANKTACLDIDECSISNGGCQQICHNLPGSSRCGCKTGFEARPKGSKSCNDIDECARNGGRGPCAYNCINTQGSYECRCQSGFKLGNDGHSCVDINECQNKPCKQVCVNTNGGYYCDCNTGYYLAKDGTTCGDTIDYSECGVINNRIEGTQNWKDANKNKWPWVVHFATIMQSWFDYESENLGVLGVILSNKWVLTAGHSLEKDGFYRVYTNDDNSAEVAEIIQYSSCKPKKTECKNDIALVKLTNPITFAENVRPICIPDLAKQQSFLQNRSEPAMILTKLGGNGLQKRSVRVHRAKDCKRYSFSHHMICAGGLRGACAGDSGSPLVFSRKEYNKNYGDRRSYKHIAYLSGVLSWGNDILHETDLHDFDFEECDSDPQFLAYTNVAKKLQWIKDKTGITPRT</sequence>
<dbReference type="InterPro" id="IPR000152">
    <property type="entry name" value="EGF-type_Asp/Asn_hydroxyl_site"/>
</dbReference>
<dbReference type="InterPro" id="IPR052235">
    <property type="entry name" value="Nephronectin_domain"/>
</dbReference>
<dbReference type="Pfam" id="PF12662">
    <property type="entry name" value="cEGF"/>
    <property type="match status" value="1"/>
</dbReference>
<evidence type="ECO:0000256" key="1">
    <source>
        <dbReference type="ARBA" id="ARBA00004498"/>
    </source>
</evidence>
<comment type="caution">
    <text evidence="9">Lacks conserved residue(s) required for the propagation of feature annotation.</text>
</comment>
<evidence type="ECO:0000256" key="2">
    <source>
        <dbReference type="ARBA" id="ARBA00006127"/>
    </source>
</evidence>
<keyword evidence="5" id="KW-0732">Signal</keyword>
<evidence type="ECO:0000256" key="6">
    <source>
        <dbReference type="ARBA" id="ARBA00022737"/>
    </source>
</evidence>
<evidence type="ECO:0000256" key="7">
    <source>
        <dbReference type="ARBA" id="ARBA00023157"/>
    </source>
</evidence>
<dbReference type="GO" id="GO:0005509">
    <property type="term" value="F:calcium ion binding"/>
    <property type="evidence" value="ECO:0007669"/>
    <property type="project" value="InterPro"/>
</dbReference>
<keyword evidence="11" id="KW-1185">Reference proteome</keyword>
<dbReference type="SMART" id="SM00179">
    <property type="entry name" value="EGF_CA"/>
    <property type="match status" value="3"/>
</dbReference>
<dbReference type="InterPro" id="IPR026823">
    <property type="entry name" value="cEGF"/>
</dbReference>
<evidence type="ECO:0000256" key="4">
    <source>
        <dbReference type="ARBA" id="ARBA00022536"/>
    </source>
</evidence>
<dbReference type="InterPro" id="IPR033116">
    <property type="entry name" value="TRYPSIN_SER"/>
</dbReference>
<dbReference type="FunFam" id="2.10.25.10:FF:000005">
    <property type="entry name" value="Fibrillin 2"/>
    <property type="match status" value="1"/>
</dbReference>
<evidence type="ECO:0000256" key="3">
    <source>
        <dbReference type="ARBA" id="ARBA00022530"/>
    </source>
</evidence>
<gene>
    <name evidence="10" type="ORF">PACLA_8A078853</name>
</gene>
<dbReference type="AlphaFoldDB" id="A0A6S7IM08"/>
<dbReference type="PROSITE" id="PS00135">
    <property type="entry name" value="TRYPSIN_SER"/>
    <property type="match status" value="1"/>
</dbReference>
<evidence type="ECO:0000256" key="9">
    <source>
        <dbReference type="PROSITE-ProRule" id="PRU00076"/>
    </source>
</evidence>
<dbReference type="PANTHER" id="PTHR24050">
    <property type="entry name" value="PA14 DOMAIN-CONTAINING PROTEIN"/>
    <property type="match status" value="1"/>
</dbReference>
<evidence type="ECO:0000256" key="8">
    <source>
        <dbReference type="ARBA" id="ARBA00023180"/>
    </source>
</evidence>
<dbReference type="InterPro" id="IPR000742">
    <property type="entry name" value="EGF"/>
</dbReference>
<dbReference type="GO" id="GO:0004252">
    <property type="term" value="F:serine-type endopeptidase activity"/>
    <property type="evidence" value="ECO:0007669"/>
    <property type="project" value="InterPro"/>
</dbReference>
<keyword evidence="6" id="KW-0677">Repeat</keyword>
<comment type="caution">
    <text evidence="10">The sequence shown here is derived from an EMBL/GenBank/DDBJ whole genome shotgun (WGS) entry which is preliminary data.</text>
</comment>
<dbReference type="InterPro" id="IPR001881">
    <property type="entry name" value="EGF-like_Ca-bd_dom"/>
</dbReference>
<dbReference type="InterPro" id="IPR009030">
    <property type="entry name" value="Growth_fac_rcpt_cys_sf"/>
</dbReference>
<dbReference type="PROSITE" id="PS00010">
    <property type="entry name" value="ASX_HYDROXYL"/>
    <property type="match status" value="2"/>
</dbReference>
<name>A0A6S7IM08_PARCT</name>
<feature type="non-terminal residue" evidence="10">
    <location>
        <position position="414"/>
    </location>
</feature>
<keyword evidence="3" id="KW-0272">Extracellular matrix</keyword>
<keyword evidence="8" id="KW-0325">Glycoprotein</keyword>
<dbReference type="Gene3D" id="2.40.10.10">
    <property type="entry name" value="Trypsin-like serine proteases"/>
    <property type="match status" value="1"/>
</dbReference>
<proteinExistence type="inferred from homology"/>
<evidence type="ECO:0000313" key="10">
    <source>
        <dbReference type="EMBL" id="CAB4020174.1"/>
    </source>
</evidence>
<organism evidence="10 11">
    <name type="scientific">Paramuricea clavata</name>
    <name type="common">Red gorgonian</name>
    <name type="synonym">Violescent sea-whip</name>
    <dbReference type="NCBI Taxonomy" id="317549"/>
    <lineage>
        <taxon>Eukaryota</taxon>
        <taxon>Metazoa</taxon>
        <taxon>Cnidaria</taxon>
        <taxon>Anthozoa</taxon>
        <taxon>Octocorallia</taxon>
        <taxon>Malacalcyonacea</taxon>
        <taxon>Plexauridae</taxon>
        <taxon>Paramuricea</taxon>
    </lineage>
</organism>
<dbReference type="PRINTS" id="PR00722">
    <property type="entry name" value="CHYMOTRYPSIN"/>
</dbReference>
<keyword evidence="4 9" id="KW-0245">EGF-like domain</keyword>
<dbReference type="InterPro" id="IPR018097">
    <property type="entry name" value="EGF_Ca-bd_CS"/>
</dbReference>
<dbReference type="SMART" id="SM00181">
    <property type="entry name" value="EGF"/>
    <property type="match status" value="3"/>
</dbReference>
<dbReference type="EMBL" id="CACRXK020010819">
    <property type="protein sequence ID" value="CAB4020174.1"/>
    <property type="molecule type" value="Genomic_DNA"/>
</dbReference>
<dbReference type="CDD" id="cd00054">
    <property type="entry name" value="EGF_CA"/>
    <property type="match status" value="2"/>
</dbReference>
<keyword evidence="7" id="KW-1015">Disulfide bond</keyword>
<comment type="subcellular location">
    <subcellularLocation>
        <location evidence="1">Secreted</location>
        <location evidence="1">Extracellular space</location>
        <location evidence="1">Extracellular matrix</location>
    </subcellularLocation>
</comment>
<keyword evidence="3" id="KW-0964">Secreted</keyword>
<dbReference type="PANTHER" id="PTHR24050:SF28">
    <property type="entry name" value="UROMODULIN-LIKE"/>
    <property type="match status" value="1"/>
</dbReference>
<dbReference type="Pfam" id="PF07645">
    <property type="entry name" value="EGF_CA"/>
    <property type="match status" value="1"/>
</dbReference>
<evidence type="ECO:0000256" key="5">
    <source>
        <dbReference type="ARBA" id="ARBA00022729"/>
    </source>
</evidence>
<dbReference type="InterPro" id="IPR001314">
    <property type="entry name" value="Peptidase_S1A"/>
</dbReference>
<dbReference type="SUPFAM" id="SSF57184">
    <property type="entry name" value="Growth factor receptor domain"/>
    <property type="match status" value="1"/>
</dbReference>
<dbReference type="InterPro" id="IPR049883">
    <property type="entry name" value="NOTCH1_EGF-like"/>
</dbReference>
<dbReference type="InterPro" id="IPR001254">
    <property type="entry name" value="Trypsin_dom"/>
</dbReference>
<dbReference type="PROSITE" id="PS01186">
    <property type="entry name" value="EGF_2"/>
    <property type="match status" value="2"/>
</dbReference>
<dbReference type="Pfam" id="PF00089">
    <property type="entry name" value="Trypsin"/>
    <property type="match status" value="1"/>
</dbReference>
<evidence type="ECO:0000313" key="11">
    <source>
        <dbReference type="Proteomes" id="UP001152795"/>
    </source>
</evidence>
<dbReference type="PROSITE" id="PS50240">
    <property type="entry name" value="TRYPSIN_DOM"/>
    <property type="match status" value="1"/>
</dbReference>
<dbReference type="InterPro" id="IPR043504">
    <property type="entry name" value="Peptidase_S1_PA_chymotrypsin"/>
</dbReference>
<dbReference type="GO" id="GO:0006508">
    <property type="term" value="P:proteolysis"/>
    <property type="evidence" value="ECO:0007669"/>
    <property type="project" value="InterPro"/>
</dbReference>
<dbReference type="SMART" id="SM00020">
    <property type="entry name" value="Tryp_SPc"/>
    <property type="match status" value="1"/>
</dbReference>
<dbReference type="OrthoDB" id="10045365at2759"/>
<accession>A0A6S7IM08</accession>
<dbReference type="InterPro" id="IPR009003">
    <property type="entry name" value="Peptidase_S1_PA"/>
</dbReference>
<dbReference type="Gene3D" id="2.10.25.10">
    <property type="entry name" value="Laminin"/>
    <property type="match status" value="3"/>
</dbReference>
<dbReference type="Proteomes" id="UP001152795">
    <property type="component" value="Unassembled WGS sequence"/>
</dbReference>
<dbReference type="PROSITE" id="PS01187">
    <property type="entry name" value="EGF_CA"/>
    <property type="match status" value="1"/>
</dbReference>
<protein>
    <submittedName>
        <fullName evidence="10">EGF-like domain</fullName>
    </submittedName>
</protein>
<dbReference type="PROSITE" id="PS50026">
    <property type="entry name" value="EGF_3"/>
    <property type="match status" value="2"/>
</dbReference>
<dbReference type="SUPFAM" id="SSF50494">
    <property type="entry name" value="Trypsin-like serine proteases"/>
    <property type="match status" value="1"/>
</dbReference>
<comment type="similarity">
    <text evidence="2">Belongs to the fibulin family.</text>
</comment>
<dbReference type="FunFam" id="2.10.25.10:FF:000240">
    <property type="entry name" value="Vitamin K-dependent protein S"/>
    <property type="match status" value="1"/>
</dbReference>
<reference evidence="10" key="1">
    <citation type="submission" date="2020-04" db="EMBL/GenBank/DDBJ databases">
        <authorList>
            <person name="Alioto T."/>
            <person name="Alioto T."/>
            <person name="Gomez Garrido J."/>
        </authorList>
    </citation>
    <scope>NUCLEOTIDE SEQUENCE</scope>
    <source>
        <strain evidence="10">A484AB</strain>
    </source>
</reference>